<name>A0A151B038_9FIRM</name>
<reference evidence="1 2" key="1">
    <citation type="submission" date="2016-02" db="EMBL/GenBank/DDBJ databases">
        <title>Genome sequence of Moorella mulderi DSM 14980.</title>
        <authorList>
            <person name="Poehlein A."/>
            <person name="Daniel R."/>
        </authorList>
    </citation>
    <scope>NUCLEOTIDE SEQUENCE [LARGE SCALE GENOMIC DNA]</scope>
    <source>
        <strain evidence="1 2">DSM 14980</strain>
    </source>
</reference>
<dbReference type="PATRIC" id="fig|1122241.3.peg.838"/>
<accession>A0A151B038</accession>
<gene>
    <name evidence="1" type="ORF">MOMUL_07950</name>
</gene>
<sequence>MFWAWTAGIIVGFLLLLLVPVQLEVVYRRVTEEEYLELKLNLPGDWGRWEVVFSPLQDWWPGQSHLRLKTLLQGERKEAESPAEVAGRPAGGKRWTFGRIARFIVAGPLGYWLHKLKILKGIWQHFFARVTCRRFRLFLTLGTGDPATTALAYGSSWTLLAWMYQNLRRRARLDLQAPEWQVIPRFDTPGWQADFNCIFTLKLGHIISAGVQSLWLLLRIVWQMRGAGAVARTSHRGLDEDRHGKHQGYG</sequence>
<dbReference type="RefSeq" id="WP_062281788.1">
    <property type="nucleotide sequence ID" value="NZ_LTBC01000002.1"/>
</dbReference>
<organism evidence="1 2">
    <name type="scientific">Moorella mulderi DSM 14980</name>
    <dbReference type="NCBI Taxonomy" id="1122241"/>
    <lineage>
        <taxon>Bacteria</taxon>
        <taxon>Bacillati</taxon>
        <taxon>Bacillota</taxon>
        <taxon>Clostridia</taxon>
        <taxon>Neomoorellales</taxon>
        <taxon>Neomoorellaceae</taxon>
        <taxon>Neomoorella</taxon>
    </lineage>
</organism>
<dbReference type="OrthoDB" id="1953500at2"/>
<comment type="caution">
    <text evidence="1">The sequence shown here is derived from an EMBL/GenBank/DDBJ whole genome shotgun (WGS) entry which is preliminary data.</text>
</comment>
<dbReference type="EMBL" id="LTBC01000002">
    <property type="protein sequence ID" value="KYH33017.1"/>
    <property type="molecule type" value="Genomic_DNA"/>
</dbReference>
<evidence type="ECO:0008006" key="3">
    <source>
        <dbReference type="Google" id="ProtNLM"/>
    </source>
</evidence>
<dbReference type="InterPro" id="IPR021338">
    <property type="entry name" value="DUF2953"/>
</dbReference>
<proteinExistence type="predicted"/>
<evidence type="ECO:0000313" key="1">
    <source>
        <dbReference type="EMBL" id="KYH33017.1"/>
    </source>
</evidence>
<dbReference type="Proteomes" id="UP000075670">
    <property type="component" value="Unassembled WGS sequence"/>
</dbReference>
<protein>
    <recommendedName>
        <fullName evidence="3">DUF2953 domain-containing protein</fullName>
    </recommendedName>
</protein>
<dbReference type="AlphaFoldDB" id="A0A151B038"/>
<keyword evidence="2" id="KW-1185">Reference proteome</keyword>
<dbReference type="Pfam" id="PF11167">
    <property type="entry name" value="DUF2953"/>
    <property type="match status" value="1"/>
</dbReference>
<evidence type="ECO:0000313" key="2">
    <source>
        <dbReference type="Proteomes" id="UP000075670"/>
    </source>
</evidence>